<reference evidence="3" key="1">
    <citation type="journal article" date="2021" name="ISME J.">
        <title>Evolutionary origin and ecological implication of a unique nif island in free-living Bradyrhizobium lineages.</title>
        <authorList>
            <person name="Tao J."/>
        </authorList>
    </citation>
    <scope>NUCLEOTIDE SEQUENCE [LARGE SCALE GENOMIC DNA]</scope>
    <source>
        <strain evidence="3">SZCCT0094</strain>
    </source>
</reference>
<evidence type="ECO:0000313" key="2">
    <source>
        <dbReference type="EMBL" id="MBR1134383.1"/>
    </source>
</evidence>
<keyword evidence="1" id="KW-1133">Transmembrane helix</keyword>
<gene>
    <name evidence="2" type="ORF">JQ619_01235</name>
</gene>
<accession>A0ABS5FZA7</accession>
<keyword evidence="3" id="KW-1185">Reference proteome</keyword>
<comment type="caution">
    <text evidence="2">The sequence shown here is derived from an EMBL/GenBank/DDBJ whole genome shotgun (WGS) entry which is preliminary data.</text>
</comment>
<feature type="transmembrane region" description="Helical" evidence="1">
    <location>
        <begin position="33"/>
        <end position="55"/>
    </location>
</feature>
<sequence length="151" mass="16202">MRYRHRQWGLVAIATCLGSGALGAVLLWNAGHGIVAAGLLATELVIALLFASLTVEIGDGELCWFFGPGLWRYRVPLDAITEIAVVRNKWWHGLGVGIVSGVRFYTVSGLDAVELRLVHGHVRRIGTDDPHGLAAAIRGARSAQRRAAQGA</sequence>
<keyword evidence="1" id="KW-0472">Membrane</keyword>
<evidence type="ECO:0000256" key="1">
    <source>
        <dbReference type="SAM" id="Phobius"/>
    </source>
</evidence>
<dbReference type="EMBL" id="JAFCLK010000001">
    <property type="protein sequence ID" value="MBR1134383.1"/>
    <property type="molecule type" value="Genomic_DNA"/>
</dbReference>
<keyword evidence="1" id="KW-0812">Transmembrane</keyword>
<proteinExistence type="predicted"/>
<protein>
    <recommendedName>
        <fullName evidence="4">PH domain-containing protein</fullName>
    </recommendedName>
</protein>
<organism evidence="2 3">
    <name type="scientific">Bradyrhizobium denitrificans</name>
    <dbReference type="NCBI Taxonomy" id="2734912"/>
    <lineage>
        <taxon>Bacteria</taxon>
        <taxon>Pseudomonadati</taxon>
        <taxon>Pseudomonadota</taxon>
        <taxon>Alphaproteobacteria</taxon>
        <taxon>Hyphomicrobiales</taxon>
        <taxon>Nitrobacteraceae</taxon>
        <taxon>Bradyrhizobium</taxon>
    </lineage>
</organism>
<dbReference type="Proteomes" id="UP001314635">
    <property type="component" value="Unassembled WGS sequence"/>
</dbReference>
<name>A0ABS5FZA7_9BRAD</name>
<evidence type="ECO:0000313" key="3">
    <source>
        <dbReference type="Proteomes" id="UP001314635"/>
    </source>
</evidence>
<evidence type="ECO:0008006" key="4">
    <source>
        <dbReference type="Google" id="ProtNLM"/>
    </source>
</evidence>